<keyword evidence="3" id="KW-1185">Reference proteome</keyword>
<dbReference type="KEGG" id="psyt:DSAG12_03739"/>
<evidence type="ECO:0000313" key="2">
    <source>
        <dbReference type="EMBL" id="QEE17901.1"/>
    </source>
</evidence>
<organism evidence="2 3">
    <name type="scientific">Promethearchaeum syntrophicum</name>
    <dbReference type="NCBI Taxonomy" id="2594042"/>
    <lineage>
        <taxon>Archaea</taxon>
        <taxon>Promethearchaeati</taxon>
        <taxon>Promethearchaeota</taxon>
        <taxon>Promethearchaeia</taxon>
        <taxon>Promethearchaeales</taxon>
        <taxon>Promethearchaeaceae</taxon>
        <taxon>Promethearchaeum</taxon>
    </lineage>
</organism>
<dbReference type="Proteomes" id="UP000321408">
    <property type="component" value="Chromosome"/>
</dbReference>
<protein>
    <submittedName>
        <fullName evidence="2">Uncharacterized protein</fullName>
    </submittedName>
</protein>
<dbReference type="EMBL" id="CP042905">
    <property type="protein sequence ID" value="QEE17901.1"/>
    <property type="molecule type" value="Genomic_DNA"/>
</dbReference>
<keyword evidence="1" id="KW-0812">Transmembrane</keyword>
<proteinExistence type="predicted"/>
<dbReference type="AlphaFoldDB" id="A0A5B9DFV3"/>
<evidence type="ECO:0000313" key="3">
    <source>
        <dbReference type="Proteomes" id="UP000321408"/>
    </source>
</evidence>
<keyword evidence="1" id="KW-0472">Membrane</keyword>
<feature type="transmembrane region" description="Helical" evidence="1">
    <location>
        <begin position="61"/>
        <end position="81"/>
    </location>
</feature>
<dbReference type="RefSeq" id="WP_147664780.1">
    <property type="nucleotide sequence ID" value="NZ_CP042905.2"/>
</dbReference>
<reference evidence="2 3" key="1">
    <citation type="journal article" date="2020" name="Nature">
        <title>Isolation of an archaeon at the prokaryote-eukaryote interface.</title>
        <authorList>
            <person name="Imachi H."/>
            <person name="Nobu M.K."/>
            <person name="Nakahara N."/>
            <person name="Morono Y."/>
            <person name="Ogawara M."/>
            <person name="Takaki Y."/>
            <person name="Takano Y."/>
            <person name="Uematsu K."/>
            <person name="Ikuta T."/>
            <person name="Ito M."/>
            <person name="Matsui Y."/>
            <person name="Miyazaki M."/>
            <person name="Murata K."/>
            <person name="Saito Y."/>
            <person name="Sakai S."/>
            <person name="Song C."/>
            <person name="Tasumi E."/>
            <person name="Yamanaka Y."/>
            <person name="Yamaguchi T."/>
            <person name="Kamagata Y."/>
            <person name="Tamaki H."/>
            <person name="Takai K."/>
        </authorList>
    </citation>
    <scope>NUCLEOTIDE SEQUENCE [LARGE SCALE GENOMIC DNA]</scope>
    <source>
        <strain evidence="2 3">MK-D1</strain>
    </source>
</reference>
<feature type="transmembrane region" description="Helical" evidence="1">
    <location>
        <begin position="188"/>
        <end position="206"/>
    </location>
</feature>
<feature type="transmembrane region" description="Helical" evidence="1">
    <location>
        <begin position="93"/>
        <end position="121"/>
    </location>
</feature>
<dbReference type="GeneID" id="41331707"/>
<accession>A0A5B9DFV3</accession>
<evidence type="ECO:0000256" key="1">
    <source>
        <dbReference type="SAM" id="Phobius"/>
    </source>
</evidence>
<sequence length="271" mass="31686">MNEKNNGNIPPSNYFDDSADSSINKRVFPTANGAYMIPDTDYSQILNSYQHIAKKERSIQIIGGIFAFLSFLIELVVFLTVKPLLNNNIPLGVIAQFIWIFIVLLIINAFTIVQLIIIFRWNNNVGKVKNQHQTLASTNYKMINHISFIIFTIISILISILAFFWFYSRYTVPLRPDRLILFFRIYSFLRRLAMILILGYGVFEMWQLIKWVRRRRAITRIEQKMLDDLPKLKELVDLTKTFVVSSPFNGKKVEKDDDDDNNDENQTFIQT</sequence>
<feature type="transmembrane region" description="Helical" evidence="1">
    <location>
        <begin position="142"/>
        <end position="168"/>
    </location>
</feature>
<gene>
    <name evidence="2" type="ORF">DSAG12_03739</name>
</gene>
<reference evidence="2 3" key="2">
    <citation type="journal article" date="2024" name="Int. J. Syst. Evol. Microbiol.">
        <title>Promethearchaeum syntrophicum gen. nov., sp. nov., an anaerobic, obligately syntrophic archaeon, the first isolate of the lineage 'Asgard' archaea, and proposal of the new archaeal phylum Promethearchaeota phyl. nov. and kingdom Promethearchaeati regn. nov.</title>
        <authorList>
            <person name="Imachi H."/>
            <person name="Nobu M.K."/>
            <person name="Kato S."/>
            <person name="Takaki Y."/>
            <person name="Miyazaki M."/>
            <person name="Miyata M."/>
            <person name="Ogawara M."/>
            <person name="Saito Y."/>
            <person name="Sakai S."/>
            <person name="Tahara Y.O."/>
            <person name="Takano Y."/>
            <person name="Tasumi E."/>
            <person name="Uematsu K."/>
            <person name="Yoshimura T."/>
            <person name="Itoh T."/>
            <person name="Ohkuma M."/>
            <person name="Takai K."/>
        </authorList>
    </citation>
    <scope>NUCLEOTIDE SEQUENCE [LARGE SCALE GENOMIC DNA]</scope>
    <source>
        <strain evidence="2 3">MK-D1</strain>
    </source>
</reference>
<name>A0A5B9DFV3_9ARCH</name>
<keyword evidence="1" id="KW-1133">Transmembrane helix</keyword>